<protein>
    <submittedName>
        <fullName evidence="2">Uncharacterized protein</fullName>
    </submittedName>
</protein>
<dbReference type="AlphaFoldDB" id="A0AAE3KUN5"/>
<name>A0AAE3KUN5_9BACT</name>
<evidence type="ECO:0000256" key="1">
    <source>
        <dbReference type="SAM" id="Phobius"/>
    </source>
</evidence>
<accession>A0AAE3KUN5</accession>
<keyword evidence="1" id="KW-1133">Transmembrane helix</keyword>
<evidence type="ECO:0000313" key="2">
    <source>
        <dbReference type="EMBL" id="MCP9765218.1"/>
    </source>
</evidence>
<keyword evidence="1" id="KW-0472">Membrane</keyword>
<feature type="transmembrane region" description="Helical" evidence="1">
    <location>
        <begin position="61"/>
        <end position="82"/>
    </location>
</feature>
<reference evidence="2 3" key="1">
    <citation type="submission" date="2018-11" db="EMBL/GenBank/DDBJ databases">
        <title>Novel bacteria species description.</title>
        <authorList>
            <person name="Han J.-H."/>
        </authorList>
    </citation>
    <scope>NUCLEOTIDE SEQUENCE [LARGE SCALE GENOMIC DNA]</scope>
    <source>
        <strain evidence="2 3">KCTC23259</strain>
    </source>
</reference>
<keyword evidence="1" id="KW-0812">Transmembrane</keyword>
<keyword evidence="3" id="KW-1185">Reference proteome</keyword>
<proteinExistence type="predicted"/>
<comment type="caution">
    <text evidence="2">The sequence shown here is derived from an EMBL/GenBank/DDBJ whole genome shotgun (WGS) entry which is preliminary data.</text>
</comment>
<evidence type="ECO:0000313" key="3">
    <source>
        <dbReference type="Proteomes" id="UP001204144"/>
    </source>
</evidence>
<feature type="transmembrane region" description="Helical" evidence="1">
    <location>
        <begin position="88"/>
        <end position="107"/>
    </location>
</feature>
<feature type="transmembrane region" description="Helical" evidence="1">
    <location>
        <begin position="127"/>
        <end position="144"/>
    </location>
</feature>
<gene>
    <name evidence="2" type="ORF">EGI31_19970</name>
</gene>
<dbReference type="Proteomes" id="UP001204144">
    <property type="component" value="Unassembled WGS sequence"/>
</dbReference>
<sequence length="145" mass="17025">MHYFNFFIYFSNYSHFFNLFFDFLPKLYFDLFGNSQINDLNLCQQNDINMRNSIEKDGYRFLFGILIFFGVVLAIVSTLLFIDLKGFAPKTLSVSTSLLFLLIGVSLWLRTEYLKLYNINQYQTKRIPMWFSAGASILVGLFILV</sequence>
<organism evidence="2 3">
    <name type="scientific">Lacihabitans soyangensis</name>
    <dbReference type="NCBI Taxonomy" id="869394"/>
    <lineage>
        <taxon>Bacteria</taxon>
        <taxon>Pseudomonadati</taxon>
        <taxon>Bacteroidota</taxon>
        <taxon>Cytophagia</taxon>
        <taxon>Cytophagales</taxon>
        <taxon>Leadbetterellaceae</taxon>
        <taxon>Lacihabitans</taxon>
    </lineage>
</organism>
<dbReference type="EMBL" id="RJUF01000181">
    <property type="protein sequence ID" value="MCP9765218.1"/>
    <property type="molecule type" value="Genomic_DNA"/>
</dbReference>